<keyword evidence="6" id="KW-1185">Reference proteome</keyword>
<dbReference type="SUPFAM" id="SSF54001">
    <property type="entry name" value="Cysteine proteinases"/>
    <property type="match status" value="1"/>
</dbReference>
<protein>
    <submittedName>
        <fullName evidence="5">UFSP1</fullName>
    </submittedName>
</protein>
<organism evidence="5 6">
    <name type="scientific">Acanthosepion pharaonis</name>
    <name type="common">Pharaoh cuttlefish</name>
    <name type="synonym">Sepia pharaonis</name>
    <dbReference type="NCBI Taxonomy" id="158019"/>
    <lineage>
        <taxon>Eukaryota</taxon>
        <taxon>Metazoa</taxon>
        <taxon>Spiralia</taxon>
        <taxon>Lophotrochozoa</taxon>
        <taxon>Mollusca</taxon>
        <taxon>Cephalopoda</taxon>
        <taxon>Coleoidea</taxon>
        <taxon>Decapodiformes</taxon>
        <taxon>Sepiida</taxon>
        <taxon>Sepiina</taxon>
        <taxon>Sepiidae</taxon>
        <taxon>Acanthosepion</taxon>
    </lineage>
</organism>
<evidence type="ECO:0000313" key="5">
    <source>
        <dbReference type="EMBL" id="CAE1332198.1"/>
    </source>
</evidence>
<dbReference type="EMBL" id="CAHIKZ030005629">
    <property type="protein sequence ID" value="CAE1332198.1"/>
    <property type="molecule type" value="Genomic_DNA"/>
</dbReference>
<dbReference type="Proteomes" id="UP000597762">
    <property type="component" value="Unassembled WGS sequence"/>
</dbReference>
<keyword evidence="3" id="KW-0732">Signal</keyword>
<gene>
    <name evidence="5" type="ORF">SPHA_81271</name>
</gene>
<dbReference type="PANTHER" id="PTHR48153">
    <property type="entry name" value="UFM1-SPECIFIC PROTEASE 2"/>
    <property type="match status" value="1"/>
</dbReference>
<dbReference type="InterPro" id="IPR038765">
    <property type="entry name" value="Papain-like_cys_pep_sf"/>
</dbReference>
<comment type="similarity">
    <text evidence="1">Belongs to the peptidase C78 family.</text>
</comment>
<dbReference type="PANTHER" id="PTHR48153:SF3">
    <property type="entry name" value="INACTIVE UFM1-SPECIFIC PROTEASE 1"/>
    <property type="match status" value="1"/>
</dbReference>
<sequence>MIPKQPKLRIIVLSVAIMLLTNVHENLLQNEKYKSAAVVRGNYQYYHYCCDGVDDRGWGCGYRTLQTVCSWIQHQISGQDVPKLREIQQALVAMGDKPDSFVGSKQWIGSLEVAMCLDYFYDVPGKILHISNGASIGDYLEQLEEHFHTNGSPIMMGGDDDNSSKGIFGVNRSSMSLLVLDPHYSGKNNQVNQLLKEGWVQWKPLTSFHGKSFYNLCLPQLQAKNKSQKV</sequence>
<evidence type="ECO:0000256" key="2">
    <source>
        <dbReference type="ARBA" id="ARBA00022801"/>
    </source>
</evidence>
<keyword evidence="2" id="KW-0378">Hydrolase</keyword>
<evidence type="ECO:0000313" key="6">
    <source>
        <dbReference type="Proteomes" id="UP000597762"/>
    </source>
</evidence>
<proteinExistence type="inferred from homology"/>
<evidence type="ECO:0000256" key="1">
    <source>
        <dbReference type="ARBA" id="ARBA00008552"/>
    </source>
</evidence>
<dbReference type="OrthoDB" id="417506at2759"/>
<dbReference type="Gene3D" id="3.90.70.130">
    <property type="match status" value="1"/>
</dbReference>
<dbReference type="AlphaFoldDB" id="A0A812F0Q4"/>
<feature type="chain" id="PRO_5032343464" evidence="3">
    <location>
        <begin position="26"/>
        <end position="230"/>
    </location>
</feature>
<dbReference type="GO" id="GO:0071567">
    <property type="term" value="F:deUFMylase activity"/>
    <property type="evidence" value="ECO:0007669"/>
    <property type="project" value="TreeGrafter"/>
</dbReference>
<dbReference type="InterPro" id="IPR012462">
    <property type="entry name" value="UFSP1/2_DUB_cat"/>
</dbReference>
<comment type="caution">
    <text evidence="5">The sequence shown here is derived from an EMBL/GenBank/DDBJ whole genome shotgun (WGS) entry which is preliminary data.</text>
</comment>
<feature type="signal peptide" evidence="3">
    <location>
        <begin position="1"/>
        <end position="25"/>
    </location>
</feature>
<evidence type="ECO:0000256" key="3">
    <source>
        <dbReference type="SAM" id="SignalP"/>
    </source>
</evidence>
<reference evidence="5" key="1">
    <citation type="submission" date="2021-01" db="EMBL/GenBank/DDBJ databases">
        <authorList>
            <person name="Li R."/>
            <person name="Bekaert M."/>
        </authorList>
    </citation>
    <scope>NUCLEOTIDE SEQUENCE</scope>
    <source>
        <strain evidence="5">Farmed</strain>
    </source>
</reference>
<feature type="domain" description="UFSP1/2/DUB catalytic" evidence="4">
    <location>
        <begin position="37"/>
        <end position="217"/>
    </location>
</feature>
<accession>A0A812F0Q4</accession>
<name>A0A812F0Q4_ACAPH</name>
<evidence type="ECO:0000259" key="4">
    <source>
        <dbReference type="Pfam" id="PF07910"/>
    </source>
</evidence>
<dbReference type="Pfam" id="PF07910">
    <property type="entry name" value="Peptidase_C78"/>
    <property type="match status" value="1"/>
</dbReference>